<evidence type="ECO:0000256" key="2">
    <source>
        <dbReference type="ARBA" id="ARBA00023157"/>
    </source>
</evidence>
<gene>
    <name evidence="6" type="ORF">GDO54_010510</name>
</gene>
<accession>A0AAV3A576</accession>
<feature type="chain" id="PRO_5043360121" description="Cystatin domain-containing protein" evidence="4">
    <location>
        <begin position="19"/>
        <end position="112"/>
    </location>
</feature>
<dbReference type="GO" id="GO:0004869">
    <property type="term" value="F:cysteine-type endopeptidase inhibitor activity"/>
    <property type="evidence" value="ECO:0007669"/>
    <property type="project" value="InterPro"/>
</dbReference>
<keyword evidence="1 4" id="KW-0732">Signal</keyword>
<dbReference type="PANTHER" id="PTHR13814:SF18">
    <property type="entry name" value="FETUIN-B"/>
    <property type="match status" value="1"/>
</dbReference>
<evidence type="ECO:0000313" key="6">
    <source>
        <dbReference type="EMBL" id="DBA26221.1"/>
    </source>
</evidence>
<dbReference type="PANTHER" id="PTHR13814">
    <property type="entry name" value="FETUIN"/>
    <property type="match status" value="1"/>
</dbReference>
<sequence length="112" mass="12688">MESVCALALCLLFSLCSATSPPKLPVLTPLNCNETKHQIELAADLINEDREEGFIIRPVRTNSIFEQRVEKVAGASLYYVDFDVKETKCSVLSKKKWKNCDEEVPFHEEVIL</sequence>
<evidence type="ECO:0000313" key="7">
    <source>
        <dbReference type="Proteomes" id="UP001181693"/>
    </source>
</evidence>
<dbReference type="GO" id="GO:0005576">
    <property type="term" value="C:extracellular region"/>
    <property type="evidence" value="ECO:0007669"/>
    <property type="project" value="TreeGrafter"/>
</dbReference>
<feature type="signal peptide" evidence="4">
    <location>
        <begin position="1"/>
        <end position="18"/>
    </location>
</feature>
<keyword evidence="3" id="KW-0325">Glycoprotein</keyword>
<reference evidence="6" key="1">
    <citation type="thesis" date="2020" institute="ProQuest LLC" country="789 East Eisenhower Parkway, Ann Arbor, MI, USA">
        <title>Comparative Genomics and Chromosome Evolution.</title>
        <authorList>
            <person name="Mudd A.B."/>
        </authorList>
    </citation>
    <scope>NUCLEOTIDE SEQUENCE</scope>
    <source>
        <strain evidence="6">1538</strain>
        <tissue evidence="6">Blood</tissue>
    </source>
</reference>
<dbReference type="EMBL" id="DYDO01000004">
    <property type="protein sequence ID" value="DBA26221.1"/>
    <property type="molecule type" value="Genomic_DNA"/>
</dbReference>
<feature type="domain" description="Cystatin" evidence="5">
    <location>
        <begin position="66"/>
        <end position="101"/>
    </location>
</feature>
<dbReference type="AlphaFoldDB" id="A0AAV3A576"/>
<organism evidence="6 7">
    <name type="scientific">Pyxicephalus adspersus</name>
    <name type="common">African bullfrog</name>
    <dbReference type="NCBI Taxonomy" id="30357"/>
    <lineage>
        <taxon>Eukaryota</taxon>
        <taxon>Metazoa</taxon>
        <taxon>Chordata</taxon>
        <taxon>Craniata</taxon>
        <taxon>Vertebrata</taxon>
        <taxon>Euteleostomi</taxon>
        <taxon>Amphibia</taxon>
        <taxon>Batrachia</taxon>
        <taxon>Anura</taxon>
        <taxon>Neobatrachia</taxon>
        <taxon>Ranoidea</taxon>
        <taxon>Pyxicephalidae</taxon>
        <taxon>Pyxicephalinae</taxon>
        <taxon>Pyxicephalus</taxon>
    </lineage>
</organism>
<dbReference type="Gene3D" id="3.10.450.10">
    <property type="match status" value="1"/>
</dbReference>
<evidence type="ECO:0000259" key="5">
    <source>
        <dbReference type="Pfam" id="PF00031"/>
    </source>
</evidence>
<name>A0AAV3A576_PYXAD</name>
<protein>
    <recommendedName>
        <fullName evidence="5">Cystatin domain-containing protein</fullName>
    </recommendedName>
</protein>
<dbReference type="Pfam" id="PF00031">
    <property type="entry name" value="Cystatin"/>
    <property type="match status" value="1"/>
</dbReference>
<evidence type="ECO:0000256" key="1">
    <source>
        <dbReference type="ARBA" id="ARBA00022729"/>
    </source>
</evidence>
<dbReference type="SUPFAM" id="SSF54403">
    <property type="entry name" value="Cystatin/monellin"/>
    <property type="match status" value="1"/>
</dbReference>
<comment type="caution">
    <text evidence="6">The sequence shown here is derived from an EMBL/GenBank/DDBJ whole genome shotgun (WGS) entry which is preliminary data.</text>
</comment>
<dbReference type="InterPro" id="IPR046350">
    <property type="entry name" value="Cystatin_sf"/>
</dbReference>
<keyword evidence="2" id="KW-1015">Disulfide bond</keyword>
<dbReference type="InterPro" id="IPR050735">
    <property type="entry name" value="Kininogen_Fetuin_HRG"/>
</dbReference>
<dbReference type="Proteomes" id="UP001181693">
    <property type="component" value="Unassembled WGS sequence"/>
</dbReference>
<dbReference type="InterPro" id="IPR000010">
    <property type="entry name" value="Cystatin_dom"/>
</dbReference>
<evidence type="ECO:0000256" key="4">
    <source>
        <dbReference type="SAM" id="SignalP"/>
    </source>
</evidence>
<evidence type="ECO:0000256" key="3">
    <source>
        <dbReference type="ARBA" id="ARBA00023180"/>
    </source>
</evidence>
<keyword evidence="7" id="KW-1185">Reference proteome</keyword>
<proteinExistence type="predicted"/>